<dbReference type="PANTHER" id="PTHR43537">
    <property type="entry name" value="TRANSCRIPTIONAL REGULATOR, GNTR FAMILY"/>
    <property type="match status" value="1"/>
</dbReference>
<evidence type="ECO:0000313" key="7">
    <source>
        <dbReference type="Proteomes" id="UP000319514"/>
    </source>
</evidence>
<dbReference type="SMART" id="SM00895">
    <property type="entry name" value="FCD"/>
    <property type="match status" value="1"/>
</dbReference>
<evidence type="ECO:0000259" key="5">
    <source>
        <dbReference type="PROSITE" id="PS50949"/>
    </source>
</evidence>
<evidence type="ECO:0000256" key="4">
    <source>
        <dbReference type="SAM" id="MobiDB-lite"/>
    </source>
</evidence>
<dbReference type="Gene3D" id="1.20.120.530">
    <property type="entry name" value="GntR ligand-binding domain-like"/>
    <property type="match status" value="1"/>
</dbReference>
<keyword evidence="2 6" id="KW-0238">DNA-binding</keyword>
<keyword evidence="7" id="KW-1185">Reference proteome</keyword>
<evidence type="ECO:0000313" key="6">
    <source>
        <dbReference type="EMBL" id="TQL57037.1"/>
    </source>
</evidence>
<comment type="caution">
    <text evidence="6">The sequence shown here is derived from an EMBL/GenBank/DDBJ whole genome shotgun (WGS) entry which is preliminary data.</text>
</comment>
<organism evidence="6 7">
    <name type="scientific">Oryzihumus leptocrescens</name>
    <dbReference type="NCBI Taxonomy" id="297536"/>
    <lineage>
        <taxon>Bacteria</taxon>
        <taxon>Bacillati</taxon>
        <taxon>Actinomycetota</taxon>
        <taxon>Actinomycetes</taxon>
        <taxon>Micrococcales</taxon>
        <taxon>Intrasporangiaceae</taxon>
        <taxon>Oryzihumus</taxon>
    </lineage>
</organism>
<sequence>MTTPGLHERVLSRLGPAIVAGEPAPGEVLRLEQLEARYGVSRTVVREVVKVLESMRVVTSRRRVGVTVLPRTEWNIFDPRMIRWRLAGADRMEQLSSLSQLRTAVEPVAAALAARNATPEHCGRLTAAVIGMSVSARRGDLEEYLRHDIEFHHAVLEGSGNEMFAGLTQVVAEVLAGRTHHHLMPARPEPEALRLHAEVSDAIQGGDPARAEKAMRAIVQEAIEAMEAMAAEPGEGPSRPPERRRSGGKPRAGDVPRPHVTRRR</sequence>
<accession>A0A542Z9K9</accession>
<dbReference type="RefSeq" id="WP_141790376.1">
    <property type="nucleotide sequence ID" value="NZ_BAAAKX010000014.1"/>
</dbReference>
<feature type="compositionally biased region" description="Basic and acidic residues" evidence="4">
    <location>
        <begin position="240"/>
        <end position="257"/>
    </location>
</feature>
<keyword evidence="1" id="KW-0805">Transcription regulation</keyword>
<dbReference type="PROSITE" id="PS50949">
    <property type="entry name" value="HTH_GNTR"/>
    <property type="match status" value="1"/>
</dbReference>
<gene>
    <name evidence="6" type="ORF">FB474_3809</name>
</gene>
<dbReference type="Pfam" id="PF00392">
    <property type="entry name" value="GntR"/>
    <property type="match status" value="1"/>
</dbReference>
<dbReference type="InterPro" id="IPR000524">
    <property type="entry name" value="Tscrpt_reg_HTH_GntR"/>
</dbReference>
<proteinExistence type="predicted"/>
<dbReference type="SUPFAM" id="SSF46785">
    <property type="entry name" value="Winged helix' DNA-binding domain"/>
    <property type="match status" value="1"/>
</dbReference>
<keyword evidence="3" id="KW-0804">Transcription</keyword>
<feature type="region of interest" description="Disordered" evidence="4">
    <location>
        <begin position="226"/>
        <end position="264"/>
    </location>
</feature>
<feature type="domain" description="HTH gntR-type" evidence="5">
    <location>
        <begin position="4"/>
        <end position="71"/>
    </location>
</feature>
<dbReference type="AlphaFoldDB" id="A0A542Z9K9"/>
<dbReference type="InterPro" id="IPR008920">
    <property type="entry name" value="TF_FadR/GntR_C"/>
</dbReference>
<feature type="compositionally biased region" description="Low complexity" evidence="4">
    <location>
        <begin position="226"/>
        <end position="237"/>
    </location>
</feature>
<dbReference type="GO" id="GO:0003677">
    <property type="term" value="F:DNA binding"/>
    <property type="evidence" value="ECO:0007669"/>
    <property type="project" value="UniProtKB-KW"/>
</dbReference>
<evidence type="ECO:0000256" key="1">
    <source>
        <dbReference type="ARBA" id="ARBA00023015"/>
    </source>
</evidence>
<name>A0A542Z9K9_9MICO</name>
<dbReference type="OrthoDB" id="3523737at2"/>
<dbReference type="PANTHER" id="PTHR43537:SF44">
    <property type="entry name" value="GNTR FAMILY REGULATORY PROTEIN"/>
    <property type="match status" value="1"/>
</dbReference>
<dbReference type="InterPro" id="IPR036388">
    <property type="entry name" value="WH-like_DNA-bd_sf"/>
</dbReference>
<dbReference type="Proteomes" id="UP000319514">
    <property type="component" value="Unassembled WGS sequence"/>
</dbReference>
<dbReference type="Pfam" id="PF07729">
    <property type="entry name" value="FCD"/>
    <property type="match status" value="1"/>
</dbReference>
<reference evidence="6 7" key="1">
    <citation type="submission" date="2019-06" db="EMBL/GenBank/DDBJ databases">
        <title>Sequencing the genomes of 1000 actinobacteria strains.</title>
        <authorList>
            <person name="Klenk H.-P."/>
        </authorList>
    </citation>
    <scope>NUCLEOTIDE SEQUENCE [LARGE SCALE GENOMIC DNA]</scope>
    <source>
        <strain evidence="6 7">DSM 18082</strain>
    </source>
</reference>
<evidence type="ECO:0000256" key="2">
    <source>
        <dbReference type="ARBA" id="ARBA00023125"/>
    </source>
</evidence>
<dbReference type="SUPFAM" id="SSF48008">
    <property type="entry name" value="GntR ligand-binding domain-like"/>
    <property type="match status" value="1"/>
</dbReference>
<dbReference type="SMART" id="SM00345">
    <property type="entry name" value="HTH_GNTR"/>
    <property type="match status" value="1"/>
</dbReference>
<dbReference type="InterPro" id="IPR011711">
    <property type="entry name" value="GntR_C"/>
</dbReference>
<protein>
    <submittedName>
        <fullName evidence="6">DNA-binding FadR family transcriptional regulator</fullName>
    </submittedName>
</protein>
<dbReference type="EMBL" id="VFOQ01000002">
    <property type="protein sequence ID" value="TQL57037.1"/>
    <property type="molecule type" value="Genomic_DNA"/>
</dbReference>
<dbReference type="Gene3D" id="1.10.10.10">
    <property type="entry name" value="Winged helix-like DNA-binding domain superfamily/Winged helix DNA-binding domain"/>
    <property type="match status" value="1"/>
</dbReference>
<dbReference type="GO" id="GO:0003700">
    <property type="term" value="F:DNA-binding transcription factor activity"/>
    <property type="evidence" value="ECO:0007669"/>
    <property type="project" value="InterPro"/>
</dbReference>
<dbReference type="InterPro" id="IPR036390">
    <property type="entry name" value="WH_DNA-bd_sf"/>
</dbReference>
<evidence type="ECO:0000256" key="3">
    <source>
        <dbReference type="ARBA" id="ARBA00023163"/>
    </source>
</evidence>